<dbReference type="SUPFAM" id="SSF55729">
    <property type="entry name" value="Acyl-CoA N-acyltransferases (Nat)"/>
    <property type="match status" value="1"/>
</dbReference>
<dbReference type="Pfam" id="PF13302">
    <property type="entry name" value="Acetyltransf_3"/>
    <property type="match status" value="1"/>
</dbReference>
<protein>
    <submittedName>
        <fullName evidence="2">Acetyltransferase</fullName>
    </submittedName>
</protein>
<feature type="domain" description="N-acetyltransferase" evidence="1">
    <location>
        <begin position="14"/>
        <end position="174"/>
    </location>
</feature>
<sequence length="174" mass="19956">MATFEIPTVTTERLRLRAFRPGDLDAYSAMQANPDVMRHMVLGRTSTPAEVWRTMLMSLGSWALRGYGMWACERIDGEVFVGSVGIFHPLDWPEPEIAYSLDRPFWGQGLATEATRAARDWLFERFSLSRAASFIRPDNLASKRVVERLGAVCERTFELRGSAYEYWVHHRRPA</sequence>
<evidence type="ECO:0000313" key="2">
    <source>
        <dbReference type="EMBL" id="GEP60941.1"/>
    </source>
</evidence>
<dbReference type="Proteomes" id="UP000321058">
    <property type="component" value="Unassembled WGS sequence"/>
</dbReference>
<dbReference type="PANTHER" id="PTHR43792">
    <property type="entry name" value="GNAT FAMILY, PUTATIVE (AFU_ORTHOLOGUE AFUA_3G00765)-RELATED-RELATED"/>
    <property type="match status" value="1"/>
</dbReference>
<dbReference type="Gene3D" id="3.40.630.30">
    <property type="match status" value="1"/>
</dbReference>
<dbReference type="GO" id="GO:0016747">
    <property type="term" value="F:acyltransferase activity, transferring groups other than amino-acyl groups"/>
    <property type="evidence" value="ECO:0007669"/>
    <property type="project" value="InterPro"/>
</dbReference>
<name>A0A512NPR4_9HYPH</name>
<gene>
    <name evidence="2" type="ORF">RSO01_81070</name>
</gene>
<proteinExistence type="predicted"/>
<evidence type="ECO:0000313" key="3">
    <source>
        <dbReference type="Proteomes" id="UP000321058"/>
    </source>
</evidence>
<organism evidence="2 3">
    <name type="scientific">Reyranella soli</name>
    <dbReference type="NCBI Taxonomy" id="1230389"/>
    <lineage>
        <taxon>Bacteria</taxon>
        <taxon>Pseudomonadati</taxon>
        <taxon>Pseudomonadota</taxon>
        <taxon>Alphaproteobacteria</taxon>
        <taxon>Hyphomicrobiales</taxon>
        <taxon>Reyranellaceae</taxon>
        <taxon>Reyranella</taxon>
    </lineage>
</organism>
<accession>A0A512NPR4</accession>
<dbReference type="AlphaFoldDB" id="A0A512NPR4"/>
<dbReference type="InterPro" id="IPR016181">
    <property type="entry name" value="Acyl_CoA_acyltransferase"/>
</dbReference>
<comment type="caution">
    <text evidence="2">The sequence shown here is derived from an EMBL/GenBank/DDBJ whole genome shotgun (WGS) entry which is preliminary data.</text>
</comment>
<dbReference type="EMBL" id="BKAJ01000190">
    <property type="protein sequence ID" value="GEP60941.1"/>
    <property type="molecule type" value="Genomic_DNA"/>
</dbReference>
<reference evidence="2 3" key="1">
    <citation type="submission" date="2019-07" db="EMBL/GenBank/DDBJ databases">
        <title>Whole genome shotgun sequence of Reyranella soli NBRC 108950.</title>
        <authorList>
            <person name="Hosoyama A."/>
            <person name="Uohara A."/>
            <person name="Ohji S."/>
            <person name="Ichikawa N."/>
        </authorList>
    </citation>
    <scope>NUCLEOTIDE SEQUENCE [LARGE SCALE GENOMIC DNA]</scope>
    <source>
        <strain evidence="2 3">NBRC 108950</strain>
    </source>
</reference>
<dbReference type="OrthoDB" id="6293260at2"/>
<evidence type="ECO:0000259" key="1">
    <source>
        <dbReference type="PROSITE" id="PS51186"/>
    </source>
</evidence>
<dbReference type="PROSITE" id="PS51186">
    <property type="entry name" value="GNAT"/>
    <property type="match status" value="1"/>
</dbReference>
<dbReference type="InterPro" id="IPR051531">
    <property type="entry name" value="N-acetyltransferase"/>
</dbReference>
<keyword evidence="2" id="KW-0808">Transferase</keyword>
<keyword evidence="3" id="KW-1185">Reference proteome</keyword>
<dbReference type="RefSeq" id="WP_147156267.1">
    <property type="nucleotide sequence ID" value="NZ_BKAJ01000190.1"/>
</dbReference>
<dbReference type="PANTHER" id="PTHR43792:SF1">
    <property type="entry name" value="N-ACETYLTRANSFERASE DOMAIN-CONTAINING PROTEIN"/>
    <property type="match status" value="1"/>
</dbReference>
<dbReference type="InterPro" id="IPR000182">
    <property type="entry name" value="GNAT_dom"/>
</dbReference>